<sequence length="186" mass="20425">MFTTEFPLMTSNTNPEEIFDDVKARMTLNTEWSYVSGNDEAILDSIALFFQNYNTASKTYAQVSSDIISEMTSLLSYHSTLTWSGTGAGEPSKATLRGIQSSALYWKQWLDNYATPSQQANGAQDIAVIAQIDGGGMLVGWIGAIVEEVSMNGSLNPANSWKRVNAALRQGFNMSSGTMFSRWFGK</sequence>
<gene>
    <name evidence="1" type="ORF">BGO89_09320</name>
</gene>
<comment type="caution">
    <text evidence="1">The sequence shown here is derived from an EMBL/GenBank/DDBJ whole genome shotgun (WGS) entry which is preliminary data.</text>
</comment>
<protein>
    <submittedName>
        <fullName evidence="1">Uncharacterized protein</fullName>
    </submittedName>
</protein>
<name>A0A1M3KWF5_9BACT</name>
<proteinExistence type="predicted"/>
<organism evidence="1 2">
    <name type="scientific">Candidatus Kapaibacterium thiocyanatum</name>
    <dbReference type="NCBI Taxonomy" id="1895771"/>
    <lineage>
        <taxon>Bacteria</taxon>
        <taxon>Pseudomonadati</taxon>
        <taxon>Candidatus Kapaibacteriota</taxon>
        <taxon>Candidatus Kapaibacteriia</taxon>
        <taxon>Candidatus Kapaibacteriales</taxon>
        <taxon>Candidatus Kapaibacteriaceae</taxon>
        <taxon>Candidatus Kapaibacterium</taxon>
    </lineage>
</organism>
<evidence type="ECO:0000313" key="1">
    <source>
        <dbReference type="EMBL" id="OJX56728.1"/>
    </source>
</evidence>
<dbReference type="EMBL" id="MKVH01000024">
    <property type="protein sequence ID" value="OJX56728.1"/>
    <property type="molecule type" value="Genomic_DNA"/>
</dbReference>
<dbReference type="AlphaFoldDB" id="A0A1M3KWF5"/>
<reference evidence="1 2" key="1">
    <citation type="submission" date="2016-09" db="EMBL/GenBank/DDBJ databases">
        <title>Genome-resolved meta-omics ties microbial dynamics to process performance in biotechnology for thiocyanate degradation.</title>
        <authorList>
            <person name="Kantor R.S."/>
            <person name="Huddy R.J."/>
            <person name="Iyer R."/>
            <person name="Thomas B.C."/>
            <person name="Brown C.T."/>
            <person name="Anantharaman K."/>
            <person name="Tringe S."/>
            <person name="Hettich R.L."/>
            <person name="Harrison S.T."/>
            <person name="Banfield J.F."/>
        </authorList>
    </citation>
    <scope>NUCLEOTIDE SEQUENCE [LARGE SCALE GENOMIC DNA]</scope>
    <source>
        <strain evidence="1">59-99</strain>
    </source>
</reference>
<dbReference type="Proteomes" id="UP000184233">
    <property type="component" value="Unassembled WGS sequence"/>
</dbReference>
<evidence type="ECO:0000313" key="2">
    <source>
        <dbReference type="Proteomes" id="UP000184233"/>
    </source>
</evidence>
<dbReference type="STRING" id="1895771.BGO89_09320"/>
<accession>A0A1M3KWF5</accession>